<dbReference type="Proteomes" id="UP000038040">
    <property type="component" value="Unplaced"/>
</dbReference>
<dbReference type="OrthoDB" id="9972657at2759"/>
<dbReference type="AlphaFoldDB" id="A0A0N4UN94"/>
<accession>A0A0N4UN94</accession>
<comment type="similarity">
    <text evidence="3">Belongs to the KTI12 family.</text>
</comment>
<evidence type="ECO:0000256" key="1">
    <source>
        <dbReference type="ARBA" id="ARBA00022741"/>
    </source>
</evidence>
<evidence type="ECO:0000256" key="4">
    <source>
        <dbReference type="ARBA" id="ARBA00026170"/>
    </source>
</evidence>
<evidence type="ECO:0000256" key="3">
    <source>
        <dbReference type="ARBA" id="ARBA00025768"/>
    </source>
</evidence>
<evidence type="ECO:0000313" key="6">
    <source>
        <dbReference type="Proteomes" id="UP000038040"/>
    </source>
</evidence>
<keyword evidence="1" id="KW-0547">Nucleotide-binding</keyword>
<reference evidence="8" key="1">
    <citation type="submission" date="2017-02" db="UniProtKB">
        <authorList>
            <consortium name="WormBaseParasite"/>
        </authorList>
    </citation>
    <scope>IDENTIFICATION</scope>
</reference>
<dbReference type="InterPro" id="IPR027417">
    <property type="entry name" value="P-loop_NTPase"/>
</dbReference>
<keyword evidence="2" id="KW-0067">ATP-binding</keyword>
<reference evidence="5 7" key="2">
    <citation type="submission" date="2018-11" db="EMBL/GenBank/DDBJ databases">
        <authorList>
            <consortium name="Pathogen Informatics"/>
        </authorList>
    </citation>
    <scope>NUCLEOTIDE SEQUENCE [LARGE SCALE GENOMIC DNA]</scope>
</reference>
<name>A0A0N4UN94_DRAME</name>
<dbReference type="Pfam" id="PF08433">
    <property type="entry name" value="KTI12"/>
    <property type="match status" value="1"/>
</dbReference>
<evidence type="ECO:0000313" key="7">
    <source>
        <dbReference type="Proteomes" id="UP000274756"/>
    </source>
</evidence>
<dbReference type="PANTHER" id="PTHR12435">
    <property type="match status" value="1"/>
</dbReference>
<evidence type="ECO:0000313" key="8">
    <source>
        <dbReference type="WBParaSite" id="DME_0000936601-mRNA-1"/>
    </source>
</evidence>
<evidence type="ECO:0000313" key="5">
    <source>
        <dbReference type="EMBL" id="VDN60676.1"/>
    </source>
</evidence>
<evidence type="ECO:0000256" key="2">
    <source>
        <dbReference type="ARBA" id="ARBA00022840"/>
    </source>
</evidence>
<organism evidence="6 8">
    <name type="scientific">Dracunculus medinensis</name>
    <name type="common">Guinea worm</name>
    <dbReference type="NCBI Taxonomy" id="318479"/>
    <lineage>
        <taxon>Eukaryota</taxon>
        <taxon>Metazoa</taxon>
        <taxon>Ecdysozoa</taxon>
        <taxon>Nematoda</taxon>
        <taxon>Chromadorea</taxon>
        <taxon>Rhabditida</taxon>
        <taxon>Spirurina</taxon>
        <taxon>Dracunculoidea</taxon>
        <taxon>Dracunculidae</taxon>
        <taxon>Dracunculus</taxon>
    </lineage>
</organism>
<dbReference type="InterPro" id="IPR013641">
    <property type="entry name" value="KTI12/PSTK"/>
</dbReference>
<keyword evidence="7" id="KW-1185">Reference proteome</keyword>
<dbReference type="Proteomes" id="UP000274756">
    <property type="component" value="Unassembled WGS sequence"/>
</dbReference>
<dbReference type="SUPFAM" id="SSF52540">
    <property type="entry name" value="P-loop containing nucleoside triphosphate hydrolases"/>
    <property type="match status" value="1"/>
</dbReference>
<protein>
    <recommendedName>
        <fullName evidence="4">Protein KTI12 homolog</fullName>
    </recommendedName>
</protein>
<dbReference type="STRING" id="318479.A0A0N4UN94"/>
<gene>
    <name evidence="5" type="ORF">DME_LOCUS10649</name>
</gene>
<proteinExistence type="inferred from homology"/>
<dbReference type="WBParaSite" id="DME_0000936601-mRNA-1">
    <property type="protein sequence ID" value="DME_0000936601-mRNA-1"/>
    <property type="gene ID" value="DME_0000936601"/>
</dbReference>
<sequence length="302" mass="35071">MPLLVITGPPCSGKTTVVERVVKFLYAKGFDRIEIVADDRNAFFLRNFYNDSYREREHRAILRSEVQRILTKDIFVICDSLNYIKGFRYELFCIAKLMQTTFAVVHCDASAQTCIYYNNQPENLEKYEEKTIIDLLSRYERPESKNRWDSPLFTLSIGTRQDSRTFDEVPVTNDLIHPGPRLVDLPVDQIFSCLIQGKKLEANMSTENPPLLSSDFLQEVDNVTQKIVHHIVEQQRYAAVGSYITVPYCGIENKEKILFKRQRSIAEYSRLRRKFVNYMKTHPIDGKSRIAVLFVDFLNSGS</sequence>
<dbReference type="GO" id="GO:0005524">
    <property type="term" value="F:ATP binding"/>
    <property type="evidence" value="ECO:0007669"/>
    <property type="project" value="UniProtKB-KW"/>
</dbReference>
<dbReference type="Gene3D" id="3.40.50.300">
    <property type="entry name" value="P-loop containing nucleotide triphosphate hydrolases"/>
    <property type="match status" value="1"/>
</dbReference>
<dbReference type="EMBL" id="UYYG01001231">
    <property type="protein sequence ID" value="VDN60676.1"/>
    <property type="molecule type" value="Genomic_DNA"/>
</dbReference>